<sequence>MSVLLTHASLRTTLRGVELLPDVAQFRGIPYGRIPRRFAEAESIKDMPDEVDCTRFGPRCPQLDVDVGTLLRIPRSHKLPNEPQSEFECTNLDVTLPKAHLGSRTPKLPVLVWIHGGSQAMTFGSAASGVCDMTTLVADSVRLQRPIIAVAVQYRLNVFAIGDGSGPANLALRDQALALQWVQSHISSFGGDPDMVTLAGESAGAVYCHAHLVLNSPARQYVLSSGSLHLSPPQPAANVSALRNAVAEKLRAVDPALNLHAATASQVVEAIGRCGIQSWFLQAEDGFDGWQTSTGGARRLLLSDVQRESVIWQAGVWSADEADILGAFDKAGPDSDELKRLYHIYPDRQSSCKIGALDFINDYKFVLPIELLAGLCNAAAKPAFRCMIDEPNPWQPSSGAHHAVDLVLLFGGFDLSSSHGAQQTGRNMREAWIKFLNLEEPWSSDRGSRYAFGPYGVCQALDDQEAGSRRRMVQVEYLKTVDRAVLDKVFFALAAGRISLLN</sequence>
<dbReference type="EC" id="3.1.1.-" evidence="3"/>
<dbReference type="Pfam" id="PF00135">
    <property type="entry name" value="COesterase"/>
    <property type="match status" value="1"/>
</dbReference>
<dbReference type="PROSITE" id="PS00122">
    <property type="entry name" value="CARBOXYLESTERASE_B_1"/>
    <property type="match status" value="1"/>
</dbReference>
<keyword evidence="6" id="KW-1185">Reference proteome</keyword>
<evidence type="ECO:0000256" key="3">
    <source>
        <dbReference type="RuleBase" id="RU361235"/>
    </source>
</evidence>
<evidence type="ECO:0000313" key="5">
    <source>
        <dbReference type="EMBL" id="KAJ2901604.1"/>
    </source>
</evidence>
<keyword evidence="2 3" id="KW-0378">Hydrolase</keyword>
<evidence type="ECO:0000313" key="6">
    <source>
        <dbReference type="Proteomes" id="UP001201980"/>
    </source>
</evidence>
<dbReference type="GO" id="GO:0016787">
    <property type="term" value="F:hydrolase activity"/>
    <property type="evidence" value="ECO:0007669"/>
    <property type="project" value="UniProtKB-KW"/>
</dbReference>
<gene>
    <name evidence="5" type="ORF">MKZ38_001624</name>
</gene>
<comment type="similarity">
    <text evidence="1 3">Belongs to the type-B carboxylesterase/lipase family.</text>
</comment>
<feature type="domain" description="Carboxylesterase type B" evidence="4">
    <location>
        <begin position="22"/>
        <end position="228"/>
    </location>
</feature>
<reference evidence="5" key="1">
    <citation type="submission" date="2022-07" db="EMBL/GenBank/DDBJ databases">
        <title>Draft genome sequence of Zalerion maritima ATCC 34329, a (micro)plastics degrading marine fungus.</title>
        <authorList>
            <person name="Paco A."/>
            <person name="Goncalves M.F.M."/>
            <person name="Rocha-Santos T.A.P."/>
            <person name="Alves A."/>
        </authorList>
    </citation>
    <scope>NUCLEOTIDE SEQUENCE</scope>
    <source>
        <strain evidence="5">ATCC 34329</strain>
    </source>
</reference>
<dbReference type="AlphaFoldDB" id="A0AAD5RQ01"/>
<comment type="caution">
    <text evidence="5">The sequence shown here is derived from an EMBL/GenBank/DDBJ whole genome shotgun (WGS) entry which is preliminary data.</text>
</comment>
<accession>A0AAD5RQ01</accession>
<evidence type="ECO:0000256" key="2">
    <source>
        <dbReference type="ARBA" id="ARBA00022801"/>
    </source>
</evidence>
<dbReference type="Gene3D" id="3.40.50.1820">
    <property type="entry name" value="alpha/beta hydrolase"/>
    <property type="match status" value="1"/>
</dbReference>
<dbReference type="InterPro" id="IPR050309">
    <property type="entry name" value="Type-B_Carboxylest/Lipase"/>
</dbReference>
<proteinExistence type="inferred from homology"/>
<dbReference type="SUPFAM" id="SSF53474">
    <property type="entry name" value="alpha/beta-Hydrolases"/>
    <property type="match status" value="1"/>
</dbReference>
<dbReference type="Proteomes" id="UP001201980">
    <property type="component" value="Unassembled WGS sequence"/>
</dbReference>
<organism evidence="5 6">
    <name type="scientific">Zalerion maritima</name>
    <dbReference type="NCBI Taxonomy" id="339359"/>
    <lineage>
        <taxon>Eukaryota</taxon>
        <taxon>Fungi</taxon>
        <taxon>Dikarya</taxon>
        <taxon>Ascomycota</taxon>
        <taxon>Pezizomycotina</taxon>
        <taxon>Sordariomycetes</taxon>
        <taxon>Lulworthiomycetidae</taxon>
        <taxon>Lulworthiales</taxon>
        <taxon>Lulworthiaceae</taxon>
        <taxon>Zalerion</taxon>
    </lineage>
</organism>
<dbReference type="EMBL" id="JAKWBI020000145">
    <property type="protein sequence ID" value="KAJ2901604.1"/>
    <property type="molecule type" value="Genomic_DNA"/>
</dbReference>
<name>A0AAD5RQ01_9PEZI</name>
<evidence type="ECO:0000259" key="4">
    <source>
        <dbReference type="Pfam" id="PF00135"/>
    </source>
</evidence>
<dbReference type="PANTHER" id="PTHR11559">
    <property type="entry name" value="CARBOXYLESTERASE"/>
    <property type="match status" value="1"/>
</dbReference>
<protein>
    <recommendedName>
        <fullName evidence="3">Carboxylic ester hydrolase</fullName>
        <ecNumber evidence="3">3.1.1.-</ecNumber>
    </recommendedName>
</protein>
<dbReference type="InterPro" id="IPR002018">
    <property type="entry name" value="CarbesteraseB"/>
</dbReference>
<evidence type="ECO:0000256" key="1">
    <source>
        <dbReference type="ARBA" id="ARBA00005964"/>
    </source>
</evidence>
<dbReference type="InterPro" id="IPR019826">
    <property type="entry name" value="Carboxylesterase_B_AS"/>
</dbReference>
<dbReference type="InterPro" id="IPR029058">
    <property type="entry name" value="AB_hydrolase_fold"/>
</dbReference>